<organism evidence="1 2">
    <name type="scientific">Hespellia stercorisuis DSM 15480</name>
    <dbReference type="NCBI Taxonomy" id="1121950"/>
    <lineage>
        <taxon>Bacteria</taxon>
        <taxon>Bacillati</taxon>
        <taxon>Bacillota</taxon>
        <taxon>Clostridia</taxon>
        <taxon>Lachnospirales</taxon>
        <taxon>Lachnospiraceae</taxon>
        <taxon>Hespellia</taxon>
    </lineage>
</organism>
<protein>
    <recommendedName>
        <fullName evidence="3">Peptidase_C39 like family protein</fullName>
    </recommendedName>
</protein>
<reference evidence="1 2" key="1">
    <citation type="submission" date="2016-11" db="EMBL/GenBank/DDBJ databases">
        <authorList>
            <person name="Jaros S."/>
            <person name="Januszkiewicz K."/>
            <person name="Wedrychowicz H."/>
        </authorList>
    </citation>
    <scope>NUCLEOTIDE SEQUENCE [LARGE SCALE GENOMIC DNA]</scope>
    <source>
        <strain evidence="1 2">DSM 15480</strain>
    </source>
</reference>
<sequence length="207" mass="24097">MQNELEYYKIGDSFGGNQEWFRNVLMYMGGCAAATACDSCIYLALRQGKEKLYPYDIHHLTKEDYIQFSMVMKPYLRPRVQGINKLSLYIEGFAKYLHDTGMQELKMGGFPGEYSAEKAAQQIKNQIDKGFPVPYLMLHHTMRKFKDFNWHWFLVVGYEETASDFKVKVATYGEATVFSLEELWNTGFEEKGGMILYEWEKIGYNIG</sequence>
<evidence type="ECO:0000313" key="1">
    <source>
        <dbReference type="EMBL" id="SHJ95940.1"/>
    </source>
</evidence>
<dbReference type="AlphaFoldDB" id="A0A1M6NJT4"/>
<evidence type="ECO:0008006" key="3">
    <source>
        <dbReference type="Google" id="ProtNLM"/>
    </source>
</evidence>
<dbReference type="EMBL" id="FQZY01000023">
    <property type="protein sequence ID" value="SHJ95940.1"/>
    <property type="molecule type" value="Genomic_DNA"/>
</dbReference>
<keyword evidence="2" id="KW-1185">Reference proteome</keyword>
<dbReference type="OrthoDB" id="370604at2"/>
<dbReference type="Proteomes" id="UP000184301">
    <property type="component" value="Unassembled WGS sequence"/>
</dbReference>
<proteinExistence type="predicted"/>
<evidence type="ECO:0000313" key="2">
    <source>
        <dbReference type="Proteomes" id="UP000184301"/>
    </source>
</evidence>
<accession>A0A1M6NJT4</accession>
<name>A0A1M6NJT4_9FIRM</name>
<dbReference type="STRING" id="1121950.SAMN02745243_01839"/>
<gene>
    <name evidence="1" type="ORF">SAMN02745243_01839</name>
</gene>